<comment type="caution">
    <text evidence="6">The sequence shown here is derived from an EMBL/GenBank/DDBJ whole genome shotgun (WGS) entry which is preliminary data.</text>
</comment>
<feature type="domain" description="MYND-type" evidence="5">
    <location>
        <begin position="454"/>
        <end position="503"/>
    </location>
</feature>
<protein>
    <recommendedName>
        <fullName evidence="5">MYND-type domain-containing protein</fullName>
    </recommendedName>
</protein>
<keyword evidence="2 4" id="KW-0863">Zinc-finger</keyword>
<dbReference type="EMBL" id="JAACJK010000058">
    <property type="protein sequence ID" value="KAF5336491.1"/>
    <property type="molecule type" value="Genomic_DNA"/>
</dbReference>
<evidence type="ECO:0000256" key="3">
    <source>
        <dbReference type="ARBA" id="ARBA00022833"/>
    </source>
</evidence>
<dbReference type="PROSITE" id="PS50865">
    <property type="entry name" value="ZF_MYND_2"/>
    <property type="match status" value="1"/>
</dbReference>
<dbReference type="OrthoDB" id="3053272at2759"/>
<dbReference type="Gene3D" id="6.10.140.2220">
    <property type="match status" value="1"/>
</dbReference>
<keyword evidence="7" id="KW-1185">Reference proteome</keyword>
<keyword evidence="1" id="KW-0479">Metal-binding</keyword>
<sequence>MEPRSTETRARAKDTATENLFRKVEQGSIPHIVRLGSFSWPSDSEDGTLALRIVFSLLRNEPTPRKPRFATPSPVTEEMAQQIRRIRHTVEAVRAPLEVLARKSETDKAIHASIFEENMSTTARWLSFIIRESSWVYSDEENPETVGPMVAAEIMIRFFFPHGTRDLIAAFKASSEMIAVLLSLYTWRNIEGQTISYLYATKPKPSHCAVAKLMQLVTPSPGVLHDLRNTIRGYSAARLRRFINSALLRIQEWTSLAKRRQLDTVELPRLALLTIRMIQEFLDIPNFAKVYLRIRFAPRALKLAMEFPNLPADDDRAPRATYPIAVSIYFFPNEPAASSAHLIHHLVPDLVNGGLLQLLLDHLLSQREGTSYPWYPWVENSPTGHPLPILASMAVYKPIRDAIGNAINAIPLAKLKTLEGRWYSQHWKPFLSDYKIYDHIWHHQKAYGKSVILCDNLNHHERFPPSLVQELPEARQCSGCRTVVYCSTSCQQEDWMLYHKDECLKHRVYRIAREIESAWVPHRDRSYFAGLLQHYVLNFEVGAPMETIVGRLEGNSVLVYHYPHGWRPSTDIEKMTKKHILEINTLSCPPRPGLLNLDTYLNVTHNGIPTYRDPRYLALYRDFQASVMDFGDGSDSDDEWMAANMVARVRLATLTAFCGVWRIYIMGRFIVVKDSKSAAVTMQGVFVKIEERAKIEEGGVRVPL</sequence>
<dbReference type="Proteomes" id="UP000541558">
    <property type="component" value="Unassembled WGS sequence"/>
</dbReference>
<accession>A0A8H5FH21</accession>
<dbReference type="SUPFAM" id="SSF144232">
    <property type="entry name" value="HIT/MYND zinc finger-like"/>
    <property type="match status" value="1"/>
</dbReference>
<evidence type="ECO:0000313" key="7">
    <source>
        <dbReference type="Proteomes" id="UP000541558"/>
    </source>
</evidence>
<evidence type="ECO:0000313" key="6">
    <source>
        <dbReference type="EMBL" id="KAF5336491.1"/>
    </source>
</evidence>
<evidence type="ECO:0000256" key="2">
    <source>
        <dbReference type="ARBA" id="ARBA00022771"/>
    </source>
</evidence>
<evidence type="ECO:0000256" key="4">
    <source>
        <dbReference type="PROSITE-ProRule" id="PRU00134"/>
    </source>
</evidence>
<evidence type="ECO:0000259" key="5">
    <source>
        <dbReference type="PROSITE" id="PS50865"/>
    </source>
</evidence>
<keyword evidence="3" id="KW-0862">Zinc</keyword>
<name>A0A8H5FH21_9AGAR</name>
<organism evidence="6 7">
    <name type="scientific">Ephemerocybe angulata</name>
    <dbReference type="NCBI Taxonomy" id="980116"/>
    <lineage>
        <taxon>Eukaryota</taxon>
        <taxon>Fungi</taxon>
        <taxon>Dikarya</taxon>
        <taxon>Basidiomycota</taxon>
        <taxon>Agaricomycotina</taxon>
        <taxon>Agaricomycetes</taxon>
        <taxon>Agaricomycetidae</taxon>
        <taxon>Agaricales</taxon>
        <taxon>Agaricineae</taxon>
        <taxon>Psathyrellaceae</taxon>
        <taxon>Ephemerocybe</taxon>
    </lineage>
</organism>
<evidence type="ECO:0000256" key="1">
    <source>
        <dbReference type="ARBA" id="ARBA00022723"/>
    </source>
</evidence>
<dbReference type="GO" id="GO:0008270">
    <property type="term" value="F:zinc ion binding"/>
    <property type="evidence" value="ECO:0007669"/>
    <property type="project" value="UniProtKB-KW"/>
</dbReference>
<reference evidence="6 7" key="1">
    <citation type="journal article" date="2020" name="ISME J.">
        <title>Uncovering the hidden diversity of litter-decomposition mechanisms in mushroom-forming fungi.</title>
        <authorList>
            <person name="Floudas D."/>
            <person name="Bentzer J."/>
            <person name="Ahren D."/>
            <person name="Johansson T."/>
            <person name="Persson P."/>
            <person name="Tunlid A."/>
        </authorList>
    </citation>
    <scope>NUCLEOTIDE SEQUENCE [LARGE SCALE GENOMIC DNA]</scope>
    <source>
        <strain evidence="6 7">CBS 175.51</strain>
    </source>
</reference>
<proteinExistence type="predicted"/>
<dbReference type="AlphaFoldDB" id="A0A8H5FH21"/>
<gene>
    <name evidence="6" type="ORF">D9611_006747</name>
</gene>
<dbReference type="InterPro" id="IPR002893">
    <property type="entry name" value="Znf_MYND"/>
</dbReference>
<dbReference type="Pfam" id="PF01753">
    <property type="entry name" value="zf-MYND"/>
    <property type="match status" value="1"/>
</dbReference>